<gene>
    <name evidence="2" type="ORF">LSINAPIS_LOCUS11189</name>
</gene>
<proteinExistence type="predicted"/>
<feature type="compositionally biased region" description="Polar residues" evidence="1">
    <location>
        <begin position="11"/>
        <end position="25"/>
    </location>
</feature>
<protein>
    <submittedName>
        <fullName evidence="2">Uncharacterized protein</fullName>
    </submittedName>
</protein>
<feature type="compositionally biased region" description="Polar residues" evidence="1">
    <location>
        <begin position="32"/>
        <end position="43"/>
    </location>
</feature>
<dbReference type="EMBL" id="FZQP02004823">
    <property type="protein sequence ID" value="VVD00587.1"/>
    <property type="molecule type" value="Genomic_DNA"/>
</dbReference>
<sequence length="54" mass="6128">MAHYEVELNETVMTDSTTANSTIQPLSYIDRPSTSSDVQGSTEARSKRHKKYQH</sequence>
<accession>A0A5E4QRI8</accession>
<keyword evidence="3" id="KW-1185">Reference proteome</keyword>
<evidence type="ECO:0000313" key="3">
    <source>
        <dbReference type="Proteomes" id="UP000324832"/>
    </source>
</evidence>
<evidence type="ECO:0000313" key="2">
    <source>
        <dbReference type="EMBL" id="VVD00587.1"/>
    </source>
</evidence>
<dbReference type="Proteomes" id="UP000324832">
    <property type="component" value="Unassembled WGS sequence"/>
</dbReference>
<reference evidence="2 3" key="1">
    <citation type="submission" date="2017-07" db="EMBL/GenBank/DDBJ databases">
        <authorList>
            <person name="Talla V."/>
            <person name="Backstrom N."/>
        </authorList>
    </citation>
    <scope>NUCLEOTIDE SEQUENCE [LARGE SCALE GENOMIC DNA]</scope>
</reference>
<organism evidence="2 3">
    <name type="scientific">Leptidea sinapis</name>
    <dbReference type="NCBI Taxonomy" id="189913"/>
    <lineage>
        <taxon>Eukaryota</taxon>
        <taxon>Metazoa</taxon>
        <taxon>Ecdysozoa</taxon>
        <taxon>Arthropoda</taxon>
        <taxon>Hexapoda</taxon>
        <taxon>Insecta</taxon>
        <taxon>Pterygota</taxon>
        <taxon>Neoptera</taxon>
        <taxon>Endopterygota</taxon>
        <taxon>Lepidoptera</taxon>
        <taxon>Glossata</taxon>
        <taxon>Ditrysia</taxon>
        <taxon>Papilionoidea</taxon>
        <taxon>Pieridae</taxon>
        <taxon>Dismorphiinae</taxon>
        <taxon>Leptidea</taxon>
    </lineage>
</organism>
<dbReference type="AlphaFoldDB" id="A0A5E4QRI8"/>
<feature type="region of interest" description="Disordered" evidence="1">
    <location>
        <begin position="1"/>
        <end position="54"/>
    </location>
</feature>
<name>A0A5E4QRI8_9NEOP</name>
<evidence type="ECO:0000256" key="1">
    <source>
        <dbReference type="SAM" id="MobiDB-lite"/>
    </source>
</evidence>